<reference evidence="2" key="1">
    <citation type="submission" date="2020-01" db="EMBL/GenBank/DDBJ databases">
        <authorList>
            <consortium name="DOE Joint Genome Institute"/>
            <person name="Haridas S."/>
            <person name="Albert R."/>
            <person name="Binder M."/>
            <person name="Bloem J."/>
            <person name="Labutti K."/>
            <person name="Salamov A."/>
            <person name="Andreopoulos B."/>
            <person name="Baker S.E."/>
            <person name="Barry K."/>
            <person name="Bills G."/>
            <person name="Bluhm B.H."/>
            <person name="Cannon C."/>
            <person name="Castanera R."/>
            <person name="Culley D.E."/>
            <person name="Daum C."/>
            <person name="Ezra D."/>
            <person name="Gonzalez J.B."/>
            <person name="Henrissat B."/>
            <person name="Kuo A."/>
            <person name="Liang C."/>
            <person name="Lipzen A."/>
            <person name="Lutzoni F."/>
            <person name="Magnuson J."/>
            <person name="Mondo S."/>
            <person name="Nolan M."/>
            <person name="Ohm R."/>
            <person name="Pangilinan J."/>
            <person name="Park H.-J."/>
            <person name="Ramirez L."/>
            <person name="Alfaro M."/>
            <person name="Sun H."/>
            <person name="Tritt A."/>
            <person name="Yoshinaga Y."/>
            <person name="Zwiers L.-H."/>
            <person name="Turgeon B.G."/>
            <person name="Goodwin S.B."/>
            <person name="Spatafora J.W."/>
            <person name="Crous P.W."/>
            <person name="Grigoriev I.V."/>
        </authorList>
    </citation>
    <scope>NUCLEOTIDE SEQUENCE</scope>
    <source>
        <strain evidence="2">IPT5</strain>
    </source>
</reference>
<gene>
    <name evidence="2" type="ORF">T440DRAFT_188337</name>
</gene>
<organism evidence="2 3">
    <name type="scientific">Plenodomus tracheiphilus IPT5</name>
    <dbReference type="NCBI Taxonomy" id="1408161"/>
    <lineage>
        <taxon>Eukaryota</taxon>
        <taxon>Fungi</taxon>
        <taxon>Dikarya</taxon>
        <taxon>Ascomycota</taxon>
        <taxon>Pezizomycotina</taxon>
        <taxon>Dothideomycetes</taxon>
        <taxon>Pleosporomycetidae</taxon>
        <taxon>Pleosporales</taxon>
        <taxon>Pleosporineae</taxon>
        <taxon>Leptosphaeriaceae</taxon>
        <taxon>Plenodomus</taxon>
    </lineage>
</organism>
<evidence type="ECO:0000313" key="3">
    <source>
        <dbReference type="Proteomes" id="UP000799423"/>
    </source>
</evidence>
<proteinExistence type="predicted"/>
<evidence type="ECO:0000313" key="2">
    <source>
        <dbReference type="EMBL" id="KAF2847779.1"/>
    </source>
</evidence>
<accession>A0A6A7B0B1</accession>
<dbReference type="AlphaFoldDB" id="A0A6A7B0B1"/>
<name>A0A6A7B0B1_9PLEO</name>
<keyword evidence="3" id="KW-1185">Reference proteome</keyword>
<dbReference type="EMBL" id="MU006323">
    <property type="protein sequence ID" value="KAF2847779.1"/>
    <property type="molecule type" value="Genomic_DNA"/>
</dbReference>
<dbReference type="Proteomes" id="UP000799423">
    <property type="component" value="Unassembled WGS sequence"/>
</dbReference>
<sequence length="102" mass="11537">MPENHNTINAHKTNPTRAQSKTRRKTSMHKPSYTLPSHPHPHPTATVRTLFGHIHTNSNPANPSSYSRITCELCTLSTPSTSHIRIKEARVVVESGTWLYVW</sequence>
<protein>
    <submittedName>
        <fullName evidence="2">Uncharacterized protein</fullName>
    </submittedName>
</protein>
<feature type="region of interest" description="Disordered" evidence="1">
    <location>
        <begin position="1"/>
        <end position="45"/>
    </location>
</feature>
<feature type="compositionally biased region" description="Polar residues" evidence="1">
    <location>
        <begin position="1"/>
        <end position="19"/>
    </location>
</feature>
<evidence type="ECO:0000256" key="1">
    <source>
        <dbReference type="SAM" id="MobiDB-lite"/>
    </source>
</evidence>